<dbReference type="InParanoid" id="F4R8D3"/>
<organism evidence="3">
    <name type="scientific">Melampsora larici-populina (strain 98AG31 / pathotype 3-4-7)</name>
    <name type="common">Poplar leaf rust fungus</name>
    <dbReference type="NCBI Taxonomy" id="747676"/>
    <lineage>
        <taxon>Eukaryota</taxon>
        <taxon>Fungi</taxon>
        <taxon>Dikarya</taxon>
        <taxon>Basidiomycota</taxon>
        <taxon>Pucciniomycotina</taxon>
        <taxon>Pucciniomycetes</taxon>
        <taxon>Pucciniales</taxon>
        <taxon>Melampsoraceae</taxon>
        <taxon>Melampsora</taxon>
    </lineage>
</organism>
<name>F4R8D3_MELLP</name>
<protein>
    <submittedName>
        <fullName evidence="2">Uncharacterized protein</fullName>
    </submittedName>
</protein>
<keyword evidence="3" id="KW-1185">Reference proteome</keyword>
<proteinExistence type="predicted"/>
<evidence type="ECO:0000256" key="1">
    <source>
        <dbReference type="SAM" id="MobiDB-lite"/>
    </source>
</evidence>
<dbReference type="GeneID" id="18925553"/>
<feature type="compositionally biased region" description="Polar residues" evidence="1">
    <location>
        <begin position="107"/>
        <end position="121"/>
    </location>
</feature>
<dbReference type="EMBL" id="GL883092">
    <property type="protein sequence ID" value="EGG11629.1"/>
    <property type="molecule type" value="Genomic_DNA"/>
</dbReference>
<dbReference type="KEGG" id="mlr:MELLADRAFT_115265"/>
<evidence type="ECO:0000313" key="3">
    <source>
        <dbReference type="Proteomes" id="UP000001072"/>
    </source>
</evidence>
<feature type="compositionally biased region" description="Polar residues" evidence="1">
    <location>
        <begin position="1"/>
        <end position="13"/>
    </location>
</feature>
<sequence>MSSQSILPYNSHANDVDDTPSRPSCNRKQTDYPGMVPQSPDCRRRSVIDQTPSKRKHKDKTYDGVPNTDKPESDTSIVSMRSKGKHTKKVVSQSKSRTSKTSKNVTGQPTPSDDHISTNVTKRVLQADSDDEVVFVAK</sequence>
<evidence type="ECO:0000313" key="2">
    <source>
        <dbReference type="EMBL" id="EGG11629.1"/>
    </source>
</evidence>
<dbReference type="HOGENOM" id="CLU_1859997_0_0_1"/>
<feature type="compositionally biased region" description="Low complexity" evidence="1">
    <location>
        <begin position="90"/>
        <end position="106"/>
    </location>
</feature>
<dbReference type="VEuPathDB" id="FungiDB:MELLADRAFT_115265"/>
<accession>F4R8D3</accession>
<gene>
    <name evidence="2" type="ORF">MELLADRAFT_115265</name>
</gene>
<dbReference type="RefSeq" id="XP_007405264.1">
    <property type="nucleotide sequence ID" value="XM_007405202.1"/>
</dbReference>
<feature type="region of interest" description="Disordered" evidence="1">
    <location>
        <begin position="1"/>
        <end position="124"/>
    </location>
</feature>
<dbReference type="Proteomes" id="UP000001072">
    <property type="component" value="Unassembled WGS sequence"/>
</dbReference>
<feature type="non-terminal residue" evidence="2">
    <location>
        <position position="138"/>
    </location>
</feature>
<reference evidence="3" key="1">
    <citation type="journal article" date="2011" name="Proc. Natl. Acad. Sci. U.S.A.">
        <title>Obligate biotrophy features unraveled by the genomic analysis of rust fungi.</title>
        <authorList>
            <person name="Duplessis S."/>
            <person name="Cuomo C.A."/>
            <person name="Lin Y.-C."/>
            <person name="Aerts A."/>
            <person name="Tisserant E."/>
            <person name="Veneault-Fourrey C."/>
            <person name="Joly D.L."/>
            <person name="Hacquard S."/>
            <person name="Amselem J."/>
            <person name="Cantarel B.L."/>
            <person name="Chiu R."/>
            <person name="Coutinho P.M."/>
            <person name="Feau N."/>
            <person name="Field M."/>
            <person name="Frey P."/>
            <person name="Gelhaye E."/>
            <person name="Goldberg J."/>
            <person name="Grabherr M.G."/>
            <person name="Kodira C.D."/>
            <person name="Kohler A."/>
            <person name="Kuees U."/>
            <person name="Lindquist E.A."/>
            <person name="Lucas S.M."/>
            <person name="Mago R."/>
            <person name="Mauceli E."/>
            <person name="Morin E."/>
            <person name="Murat C."/>
            <person name="Pangilinan J.L."/>
            <person name="Park R."/>
            <person name="Pearson M."/>
            <person name="Quesneville H."/>
            <person name="Rouhier N."/>
            <person name="Sakthikumar S."/>
            <person name="Salamov A.A."/>
            <person name="Schmutz J."/>
            <person name="Selles B."/>
            <person name="Shapiro H."/>
            <person name="Tanguay P."/>
            <person name="Tuskan G.A."/>
            <person name="Henrissat B."/>
            <person name="Van de Peer Y."/>
            <person name="Rouze P."/>
            <person name="Ellis J.G."/>
            <person name="Dodds P.N."/>
            <person name="Schein J.E."/>
            <person name="Zhong S."/>
            <person name="Hamelin R.C."/>
            <person name="Grigoriev I.V."/>
            <person name="Szabo L.J."/>
            <person name="Martin F."/>
        </authorList>
    </citation>
    <scope>NUCLEOTIDE SEQUENCE [LARGE SCALE GENOMIC DNA]</scope>
    <source>
        <strain evidence="3">98AG31 / pathotype 3-4-7</strain>
    </source>
</reference>
<dbReference type="AlphaFoldDB" id="F4R8D3"/>